<accession>A0ABN7BV99</accession>
<gene>
    <name evidence="1" type="ORF">SAP269_14670</name>
</gene>
<proteinExistence type="predicted"/>
<dbReference type="RefSeq" id="WP_353305803.1">
    <property type="nucleotide sequence ID" value="NZ_AP028955.1"/>
</dbReference>
<dbReference type="Proteomes" id="UP001473424">
    <property type="component" value="Chromosome"/>
</dbReference>
<reference evidence="2" key="1">
    <citation type="journal article" date="2024" name="FEMS Microbiol. Lett.">
        <title>Genomic insights into Spiroplasma endosymbionts that induce male-killing and protective phenotypes in the pea aphid.</title>
        <authorList>
            <person name="Arai H."/>
            <person name="Legeai F."/>
            <person name="Kageyama D."/>
            <person name="Sugio A."/>
            <person name="Simon J.C."/>
        </authorList>
    </citation>
    <scope>NUCLEOTIDE SEQUENCE [LARGE SCALE GENOMIC DNA]</scope>
    <source>
        <strain evidence="2">sAp269</strain>
    </source>
</reference>
<evidence type="ECO:0000313" key="2">
    <source>
        <dbReference type="Proteomes" id="UP001473424"/>
    </source>
</evidence>
<organism evidence="1 2">
    <name type="scientific">Spiroplasma ixodetis</name>
    <dbReference type="NCBI Taxonomy" id="2141"/>
    <lineage>
        <taxon>Bacteria</taxon>
        <taxon>Bacillati</taxon>
        <taxon>Mycoplasmatota</taxon>
        <taxon>Mollicutes</taxon>
        <taxon>Entomoplasmatales</taxon>
        <taxon>Spiroplasmataceae</taxon>
        <taxon>Spiroplasma</taxon>
    </lineage>
</organism>
<keyword evidence="2" id="KW-1185">Reference proteome</keyword>
<dbReference type="EMBL" id="AP028955">
    <property type="protein sequence ID" value="BET38878.1"/>
    <property type="molecule type" value="Genomic_DNA"/>
</dbReference>
<protein>
    <submittedName>
        <fullName evidence="1">Uncharacterized protein</fullName>
    </submittedName>
</protein>
<evidence type="ECO:0000313" key="1">
    <source>
        <dbReference type="EMBL" id="BET38878.1"/>
    </source>
</evidence>
<name>A0ABN7BV99_9MOLU</name>
<sequence length="130" mass="15049">MHQELCTINRVNFNKNLGPLKIIAFQAGHLTFNENKSVIFADIDGTNYGKLTSCNKLIKEYYWSIPENKTINSKLVKDLQNNNIEKILLLNNDCNKKFKNLALKLYDFIGIGQYQLTIKSNYITIKFLVE</sequence>